<organism evidence="3 4">
    <name type="scientific">Tegillarca granosa</name>
    <name type="common">Malaysian cockle</name>
    <name type="synonym">Anadara granosa</name>
    <dbReference type="NCBI Taxonomy" id="220873"/>
    <lineage>
        <taxon>Eukaryota</taxon>
        <taxon>Metazoa</taxon>
        <taxon>Spiralia</taxon>
        <taxon>Lophotrochozoa</taxon>
        <taxon>Mollusca</taxon>
        <taxon>Bivalvia</taxon>
        <taxon>Autobranchia</taxon>
        <taxon>Pteriomorphia</taxon>
        <taxon>Arcoida</taxon>
        <taxon>Arcoidea</taxon>
        <taxon>Arcidae</taxon>
        <taxon>Tegillarca</taxon>
    </lineage>
</organism>
<gene>
    <name evidence="3" type="ORF">KUTeg_016064</name>
</gene>
<protein>
    <recommendedName>
        <fullName evidence="5">Malate dehydrogenase</fullName>
    </recommendedName>
</protein>
<comment type="caution">
    <text evidence="3">The sequence shown here is derived from an EMBL/GenBank/DDBJ whole genome shotgun (WGS) entry which is preliminary data.</text>
</comment>
<dbReference type="EMBL" id="JARBDR010000813">
    <property type="protein sequence ID" value="KAJ8305519.1"/>
    <property type="molecule type" value="Genomic_DNA"/>
</dbReference>
<reference evidence="3 4" key="1">
    <citation type="submission" date="2022-12" db="EMBL/GenBank/DDBJ databases">
        <title>Chromosome-level genome of Tegillarca granosa.</title>
        <authorList>
            <person name="Kim J."/>
        </authorList>
    </citation>
    <scope>NUCLEOTIDE SEQUENCE [LARGE SCALE GENOMIC DNA]</scope>
    <source>
        <strain evidence="3">Teg-2019</strain>
        <tissue evidence="3">Adductor muscle</tissue>
    </source>
</reference>
<dbReference type="InterPro" id="IPR043144">
    <property type="entry name" value="Mal/L-sulf/L-lact_DH-like_ah"/>
</dbReference>
<dbReference type="PANTHER" id="PTHR11091:SF0">
    <property type="entry name" value="MALATE DEHYDROGENASE"/>
    <property type="match status" value="1"/>
</dbReference>
<dbReference type="InterPro" id="IPR043143">
    <property type="entry name" value="Mal/L-sulf/L-lact_DH-like_NADP"/>
</dbReference>
<evidence type="ECO:0000313" key="4">
    <source>
        <dbReference type="Proteomes" id="UP001217089"/>
    </source>
</evidence>
<comment type="similarity">
    <text evidence="1">Belongs to the LDH2/MDH2 oxidoreductase family.</text>
</comment>
<keyword evidence="4" id="KW-1185">Reference proteome</keyword>
<evidence type="ECO:0000256" key="2">
    <source>
        <dbReference type="ARBA" id="ARBA00023002"/>
    </source>
</evidence>
<name>A0ABQ9EKX6_TEGGR</name>
<evidence type="ECO:0008006" key="5">
    <source>
        <dbReference type="Google" id="ProtNLM"/>
    </source>
</evidence>
<dbReference type="InterPro" id="IPR003767">
    <property type="entry name" value="Malate/L-lactate_DH-like"/>
</dbReference>
<evidence type="ECO:0000313" key="3">
    <source>
        <dbReference type="EMBL" id="KAJ8305519.1"/>
    </source>
</evidence>
<dbReference type="InterPro" id="IPR036111">
    <property type="entry name" value="Mal/L-sulfo/L-lacto_DH-like_sf"/>
</dbReference>
<accession>A0ABQ9EKX6</accession>
<dbReference type="Pfam" id="PF02615">
    <property type="entry name" value="Ldh_2"/>
    <property type="match status" value="2"/>
</dbReference>
<dbReference type="Gene3D" id="1.10.1530.10">
    <property type="match status" value="1"/>
</dbReference>
<dbReference type="Gene3D" id="3.30.1370.60">
    <property type="entry name" value="Hypothetical oxidoreductase yiak, domain 2"/>
    <property type="match status" value="3"/>
</dbReference>
<evidence type="ECO:0000256" key="1">
    <source>
        <dbReference type="ARBA" id="ARBA00006056"/>
    </source>
</evidence>
<sequence length="281" mass="30144">MASVVCNRCWSLSNLLRNNITPVNFRRIQTDSSEAWDVISLNEVQRFIKNCMTSVGTSSKHAESLADNLVAADYRGHYSHGLNRLDMYVHDVKTNITAINKEPITVKETSATALVDGNNVLGPVVGNYSIDLAIQKARTAGIGFVVAKGSNHFGIAGWYALRACQQGLLPILGTNPLSLAAPSNTDSFVLDMATSTVALGKMSNDPKPVLDGGGLMPVGGSELTGGYKGYGLAMLVEIFCGILSGSAYGPNIRRWKDTDREANLIELADKLKVPPMSVVKK</sequence>
<dbReference type="PANTHER" id="PTHR11091">
    <property type="entry name" value="OXIDOREDUCTASE-RELATED"/>
    <property type="match status" value="1"/>
</dbReference>
<keyword evidence="2" id="KW-0560">Oxidoreductase</keyword>
<dbReference type="Proteomes" id="UP001217089">
    <property type="component" value="Unassembled WGS sequence"/>
</dbReference>
<proteinExistence type="inferred from homology"/>
<dbReference type="SUPFAM" id="SSF89733">
    <property type="entry name" value="L-sulfolactate dehydrogenase-like"/>
    <property type="match status" value="1"/>
</dbReference>